<organism evidence="4">
    <name type="scientific">Schistocephalus solidus</name>
    <name type="common">Tapeworm</name>
    <dbReference type="NCBI Taxonomy" id="70667"/>
    <lineage>
        <taxon>Eukaryota</taxon>
        <taxon>Metazoa</taxon>
        <taxon>Spiralia</taxon>
        <taxon>Lophotrochozoa</taxon>
        <taxon>Platyhelminthes</taxon>
        <taxon>Cestoda</taxon>
        <taxon>Eucestoda</taxon>
        <taxon>Diphyllobothriidea</taxon>
        <taxon>Diphyllobothriidae</taxon>
        <taxon>Schistocephalus</taxon>
    </lineage>
</organism>
<reference evidence="2 3" key="2">
    <citation type="submission" date="2018-11" db="EMBL/GenBank/DDBJ databases">
        <authorList>
            <consortium name="Pathogen Informatics"/>
        </authorList>
    </citation>
    <scope>NUCLEOTIDE SEQUENCE [LARGE SCALE GENOMIC DNA]</scope>
    <source>
        <strain evidence="2 3">NST_G2</strain>
    </source>
</reference>
<keyword evidence="3" id="KW-1185">Reference proteome</keyword>
<dbReference type="EMBL" id="UYSU01036582">
    <property type="protein sequence ID" value="VDL97887.1"/>
    <property type="molecule type" value="Genomic_DNA"/>
</dbReference>
<evidence type="ECO:0000256" key="1">
    <source>
        <dbReference type="SAM" id="MobiDB-lite"/>
    </source>
</evidence>
<sequence length="168" mass="18504">MNAELNSQLCVGSEIDPARCGARKKYQSTFVSSSCSLRIRDLTDFSYPDHGKRINHLGGRLEKADVPPAHRPLSPSPPPLANPRLAKATKSSSSTGGDLKKVDAGFTFFWSGRPKAERRDGGVTSVIRTYIMGRLPRLPQSINDSLMRLHLPLQEDKVATIITIYDTL</sequence>
<feature type="region of interest" description="Disordered" evidence="1">
    <location>
        <begin position="58"/>
        <end position="98"/>
    </location>
</feature>
<protein>
    <submittedName>
        <fullName evidence="2 4">Uncharacterized protein</fullName>
    </submittedName>
</protein>
<reference evidence="4" key="1">
    <citation type="submission" date="2016-06" db="UniProtKB">
        <authorList>
            <consortium name="WormBaseParasite"/>
        </authorList>
    </citation>
    <scope>IDENTIFICATION</scope>
</reference>
<gene>
    <name evidence="2" type="ORF">SSLN_LOCUS11502</name>
</gene>
<dbReference type="WBParaSite" id="SSLN_0001194701-mRNA-1">
    <property type="protein sequence ID" value="SSLN_0001194701-mRNA-1"/>
    <property type="gene ID" value="SSLN_0001194701"/>
</dbReference>
<evidence type="ECO:0000313" key="2">
    <source>
        <dbReference type="EMBL" id="VDL97887.1"/>
    </source>
</evidence>
<accession>A0A183T4V4</accession>
<name>A0A183T4V4_SCHSO</name>
<dbReference type="AlphaFoldDB" id="A0A183T4V4"/>
<evidence type="ECO:0000313" key="3">
    <source>
        <dbReference type="Proteomes" id="UP000275846"/>
    </source>
</evidence>
<proteinExistence type="predicted"/>
<dbReference type="Proteomes" id="UP000275846">
    <property type="component" value="Unassembled WGS sequence"/>
</dbReference>
<evidence type="ECO:0000313" key="4">
    <source>
        <dbReference type="WBParaSite" id="SSLN_0001194701-mRNA-1"/>
    </source>
</evidence>